<protein>
    <submittedName>
        <fullName evidence="9">Uncharacterized protein</fullName>
    </submittedName>
</protein>
<sequence>MLWNIPSNAVTFTWRQAERLLGALHLRVVRSILVLNLVLKLDPHLSSLAPVPSSAAGHITSLSELRTYLSSTLGSGAHTVLLFLQEKLSQDDFTVYGGVYGNKEDSAFKNLEEALQSQSAVFPALEWSSSSSVPSILEQVFGVSPLLLSPDALDDLKMDASVNNLLLISLPYCSQNKHCREELRTNDDVIGRVLKTLEAKNVPYTAMFTGLQPSRVIEESSFSAPVGRSLLQAPPPAPAVQAPIIFNSSGNPCIMLWAQNLNVSFSPTAAWTDLYTLTPTLSGSLCNETNAVVKESFISYFFMSQRFFPVSARRWFSLDSVQLRQNAVTAAFSSRNIYAPAEYSYHCQFVSSFRDPLLIPANNNGSWRLNFVDFQIQGFGLNNGTNFSYASDCAGFFTGAIWMGLITSLIMLFIFVYGLHMILQLNTMDRFDDPKGPSISVPQTE</sequence>
<reference evidence="9" key="2">
    <citation type="submission" date="2025-09" db="UniProtKB">
        <authorList>
            <consortium name="Ensembl"/>
        </authorList>
    </citation>
    <scope>IDENTIFICATION</scope>
</reference>
<dbReference type="AlphaFoldDB" id="A0A3B3ZZQ2"/>
<keyword evidence="3 6" id="KW-0812">Transmembrane</keyword>
<keyword evidence="4 6" id="KW-1133">Transmembrane helix</keyword>
<dbReference type="InterPro" id="IPR046756">
    <property type="entry name" value="VAS1/VOA1_TM"/>
</dbReference>
<name>A0A3B3ZZQ2_9GOBI</name>
<evidence type="ECO:0000256" key="6">
    <source>
        <dbReference type="SAM" id="Phobius"/>
    </source>
</evidence>
<dbReference type="PANTHER" id="PTHR12471">
    <property type="entry name" value="VACUOLAR ATP SYNTHASE SUBUNIT S1"/>
    <property type="match status" value="1"/>
</dbReference>
<evidence type="ECO:0000256" key="1">
    <source>
        <dbReference type="ARBA" id="ARBA00004167"/>
    </source>
</evidence>
<feature type="domain" description="V-type proton ATPase subunit S1 luminal" evidence="7">
    <location>
        <begin position="251"/>
        <end position="379"/>
    </location>
</feature>
<dbReference type="STRING" id="409849.ENSPMGP00000010010"/>
<dbReference type="InterPro" id="IPR008388">
    <property type="entry name" value="Ac45_acc_su"/>
</dbReference>
<evidence type="ECO:0000256" key="5">
    <source>
        <dbReference type="ARBA" id="ARBA00023136"/>
    </source>
</evidence>
<dbReference type="GO" id="GO:0033176">
    <property type="term" value="C:proton-transporting V-type ATPase complex"/>
    <property type="evidence" value="ECO:0007669"/>
    <property type="project" value="TreeGrafter"/>
</dbReference>
<evidence type="ECO:0000313" key="10">
    <source>
        <dbReference type="Proteomes" id="UP000261520"/>
    </source>
</evidence>
<dbReference type="GO" id="GO:0001671">
    <property type="term" value="F:ATPase activator activity"/>
    <property type="evidence" value="ECO:0007669"/>
    <property type="project" value="TreeGrafter"/>
</dbReference>
<comment type="similarity">
    <text evidence="2">Belongs to the vacuolar ATPase subunit S1 family.</text>
</comment>
<dbReference type="Gene3D" id="2.40.160.110">
    <property type="match status" value="1"/>
</dbReference>
<dbReference type="InterPro" id="IPR046755">
    <property type="entry name" value="VAS1_LD"/>
</dbReference>
<dbReference type="Proteomes" id="UP000261520">
    <property type="component" value="Unplaced"/>
</dbReference>
<dbReference type="PANTHER" id="PTHR12471:SF2">
    <property type="entry name" value="V-TYPE PROTON ATPASE SUBUNIT S1"/>
    <property type="match status" value="1"/>
</dbReference>
<reference evidence="9" key="1">
    <citation type="submission" date="2025-08" db="UniProtKB">
        <authorList>
            <consortium name="Ensembl"/>
        </authorList>
    </citation>
    <scope>IDENTIFICATION</scope>
</reference>
<organism evidence="9 10">
    <name type="scientific">Periophthalmus magnuspinnatus</name>
    <dbReference type="NCBI Taxonomy" id="409849"/>
    <lineage>
        <taxon>Eukaryota</taxon>
        <taxon>Metazoa</taxon>
        <taxon>Chordata</taxon>
        <taxon>Craniata</taxon>
        <taxon>Vertebrata</taxon>
        <taxon>Euteleostomi</taxon>
        <taxon>Actinopterygii</taxon>
        <taxon>Neopterygii</taxon>
        <taxon>Teleostei</taxon>
        <taxon>Neoteleostei</taxon>
        <taxon>Acanthomorphata</taxon>
        <taxon>Gobiaria</taxon>
        <taxon>Gobiiformes</taxon>
        <taxon>Gobioidei</taxon>
        <taxon>Gobiidae</taxon>
        <taxon>Oxudercinae</taxon>
        <taxon>Periophthalmus</taxon>
    </lineage>
</organism>
<evidence type="ECO:0000259" key="7">
    <source>
        <dbReference type="Pfam" id="PF05827"/>
    </source>
</evidence>
<dbReference type="Pfam" id="PF05827">
    <property type="entry name" value="VAS1_LD"/>
    <property type="match status" value="1"/>
</dbReference>
<feature type="transmembrane region" description="Helical" evidence="6">
    <location>
        <begin position="396"/>
        <end position="419"/>
    </location>
</feature>
<evidence type="ECO:0000256" key="3">
    <source>
        <dbReference type="ARBA" id="ARBA00022692"/>
    </source>
</evidence>
<proteinExistence type="inferred from homology"/>
<accession>A0A3B3ZZQ2</accession>
<dbReference type="Ensembl" id="ENSPMGT00000010671.1">
    <property type="protein sequence ID" value="ENSPMGP00000010010.1"/>
    <property type="gene ID" value="ENSPMGG00000008271.1"/>
</dbReference>
<keyword evidence="5 6" id="KW-0472">Membrane</keyword>
<comment type="subcellular location">
    <subcellularLocation>
        <location evidence="1">Membrane</location>
        <topology evidence="1">Single-pass membrane protein</topology>
    </subcellularLocation>
</comment>
<feature type="domain" description="V-type proton ATPase subunit S1/VOA1 transmembrane" evidence="8">
    <location>
        <begin position="395"/>
        <end position="433"/>
    </location>
</feature>
<dbReference type="Pfam" id="PF20520">
    <property type="entry name" value="Ac45-VOA1_TM"/>
    <property type="match status" value="1"/>
</dbReference>
<evidence type="ECO:0000313" key="9">
    <source>
        <dbReference type="Ensembl" id="ENSPMGP00000010010.1"/>
    </source>
</evidence>
<evidence type="ECO:0000256" key="4">
    <source>
        <dbReference type="ARBA" id="ARBA00022989"/>
    </source>
</evidence>
<evidence type="ECO:0000256" key="2">
    <source>
        <dbReference type="ARBA" id="ARBA00009037"/>
    </source>
</evidence>
<evidence type="ECO:0000259" key="8">
    <source>
        <dbReference type="Pfam" id="PF20520"/>
    </source>
</evidence>
<keyword evidence="10" id="KW-1185">Reference proteome</keyword>
<dbReference type="GO" id="GO:0030641">
    <property type="term" value="P:regulation of cellular pH"/>
    <property type="evidence" value="ECO:0007669"/>
    <property type="project" value="TreeGrafter"/>
</dbReference>